<comment type="caution">
    <text evidence="2">The sequence shown here is derived from an EMBL/GenBank/DDBJ whole genome shotgun (WGS) entry which is preliminary data.</text>
</comment>
<keyword evidence="3" id="KW-1185">Reference proteome</keyword>
<evidence type="ECO:0000256" key="1">
    <source>
        <dbReference type="SAM" id="MobiDB-lite"/>
    </source>
</evidence>
<dbReference type="Proteomes" id="UP001501371">
    <property type="component" value="Unassembled WGS sequence"/>
</dbReference>
<evidence type="ECO:0000313" key="3">
    <source>
        <dbReference type="Proteomes" id="UP001501371"/>
    </source>
</evidence>
<protein>
    <submittedName>
        <fullName evidence="2">Uncharacterized protein</fullName>
    </submittedName>
</protein>
<gene>
    <name evidence="2" type="ORF">GCM10009654_12830</name>
</gene>
<sequence length="132" mass="13772">MQQHECRAVPGALVVDPQAVHLDEPGVGLGLRPGTHNGYTVADMVVCQVEVAACHGHGGLERGDGSVGAPPRAGPREIGAAGPPKARDATKWRTTPPHRSTMHKPFPAAPPLPWEQAPSHHHPPTGKGPDSP</sequence>
<proteinExistence type="predicted"/>
<dbReference type="EMBL" id="BAAAKV010000008">
    <property type="protein sequence ID" value="GAA1158191.1"/>
    <property type="molecule type" value="Genomic_DNA"/>
</dbReference>
<reference evidence="2 3" key="1">
    <citation type="journal article" date="2019" name="Int. J. Syst. Evol. Microbiol.">
        <title>The Global Catalogue of Microorganisms (GCM) 10K type strain sequencing project: providing services to taxonomists for standard genome sequencing and annotation.</title>
        <authorList>
            <consortium name="The Broad Institute Genomics Platform"/>
            <consortium name="The Broad Institute Genome Sequencing Center for Infectious Disease"/>
            <person name="Wu L."/>
            <person name="Ma J."/>
        </authorList>
    </citation>
    <scope>NUCLEOTIDE SEQUENCE [LARGE SCALE GENOMIC DNA]</scope>
    <source>
        <strain evidence="2 3">JCM 12696</strain>
    </source>
</reference>
<accession>A0ABN1UM81</accession>
<feature type="region of interest" description="Disordered" evidence="1">
    <location>
        <begin position="59"/>
        <end position="132"/>
    </location>
</feature>
<name>A0ABN1UM81_9ACTN</name>
<organism evidence="2 3">
    <name type="scientific">Streptomyces hebeiensis</name>
    <dbReference type="NCBI Taxonomy" id="229486"/>
    <lineage>
        <taxon>Bacteria</taxon>
        <taxon>Bacillati</taxon>
        <taxon>Actinomycetota</taxon>
        <taxon>Actinomycetes</taxon>
        <taxon>Kitasatosporales</taxon>
        <taxon>Streptomycetaceae</taxon>
        <taxon>Streptomyces</taxon>
    </lineage>
</organism>
<evidence type="ECO:0000313" key="2">
    <source>
        <dbReference type="EMBL" id="GAA1158191.1"/>
    </source>
</evidence>